<organism evidence="1 2">
    <name type="scientific">Acidocella aminolytica 101 = DSM 11237</name>
    <dbReference type="NCBI Taxonomy" id="1120923"/>
    <lineage>
        <taxon>Bacteria</taxon>
        <taxon>Pseudomonadati</taxon>
        <taxon>Pseudomonadota</taxon>
        <taxon>Alphaproteobacteria</taxon>
        <taxon>Acetobacterales</taxon>
        <taxon>Acidocellaceae</taxon>
        <taxon>Acidocella</taxon>
    </lineage>
</organism>
<dbReference type="EMBL" id="BANC01000143">
    <property type="protein sequence ID" value="GAN82037.1"/>
    <property type="molecule type" value="Genomic_DNA"/>
</dbReference>
<evidence type="ECO:0000313" key="2">
    <source>
        <dbReference type="Proteomes" id="UP000032668"/>
    </source>
</evidence>
<evidence type="ECO:0008006" key="3">
    <source>
        <dbReference type="Google" id="ProtNLM"/>
    </source>
</evidence>
<dbReference type="InterPro" id="IPR007367">
    <property type="entry name" value="DUF433"/>
</dbReference>
<keyword evidence="2" id="KW-1185">Reference proteome</keyword>
<sequence length="67" mass="7168">MGGTPVLRGTRITVYAVRGRLDGGDGVEDILADYPNLAREVVETVALYARTHPFVGRPGGRAWAKAT</sequence>
<accession>A0A0D6PK23</accession>
<dbReference type="Proteomes" id="UP000032668">
    <property type="component" value="Unassembled WGS sequence"/>
</dbReference>
<gene>
    <name evidence="1" type="ORF">Aam_146_002</name>
</gene>
<dbReference type="SUPFAM" id="SSF46689">
    <property type="entry name" value="Homeodomain-like"/>
    <property type="match status" value="1"/>
</dbReference>
<dbReference type="InterPro" id="IPR036388">
    <property type="entry name" value="WH-like_DNA-bd_sf"/>
</dbReference>
<dbReference type="AlphaFoldDB" id="A0A0D6PK23"/>
<dbReference type="Pfam" id="PF04255">
    <property type="entry name" value="DUF433"/>
    <property type="match status" value="1"/>
</dbReference>
<evidence type="ECO:0000313" key="1">
    <source>
        <dbReference type="EMBL" id="GAN82037.1"/>
    </source>
</evidence>
<proteinExistence type="predicted"/>
<name>A0A0D6PK23_9PROT</name>
<dbReference type="Gene3D" id="1.10.10.10">
    <property type="entry name" value="Winged helix-like DNA-binding domain superfamily/Winged helix DNA-binding domain"/>
    <property type="match status" value="1"/>
</dbReference>
<dbReference type="OrthoDB" id="200074at2"/>
<dbReference type="InterPro" id="IPR009057">
    <property type="entry name" value="Homeodomain-like_sf"/>
</dbReference>
<protein>
    <recommendedName>
        <fullName evidence="3">DUF433 domain-containing protein</fullName>
    </recommendedName>
</protein>
<reference evidence="1 2" key="1">
    <citation type="submission" date="2012-11" db="EMBL/GenBank/DDBJ databases">
        <title>Whole genome sequence of Acidocella aminolytica 101 = DSM 11237.</title>
        <authorList>
            <person name="Azuma Y."/>
            <person name="Higashiura N."/>
            <person name="Hirakawa H."/>
            <person name="Matsushita K."/>
        </authorList>
    </citation>
    <scope>NUCLEOTIDE SEQUENCE [LARGE SCALE GENOMIC DNA]</scope>
    <source>
        <strain evidence="2">101 / DSM 11237</strain>
    </source>
</reference>
<comment type="caution">
    <text evidence="1">The sequence shown here is derived from an EMBL/GenBank/DDBJ whole genome shotgun (WGS) entry which is preliminary data.</text>
</comment>
<dbReference type="STRING" id="1120923.SAMN02746095_00071"/>